<accession>A0A453N299</accession>
<reference evidence="3" key="1">
    <citation type="journal article" date="2014" name="Science">
        <title>Ancient hybridizations among the ancestral genomes of bread wheat.</title>
        <authorList>
            <consortium name="International Wheat Genome Sequencing Consortium,"/>
            <person name="Marcussen T."/>
            <person name="Sandve S.R."/>
            <person name="Heier L."/>
            <person name="Spannagl M."/>
            <person name="Pfeifer M."/>
            <person name="Jakobsen K.S."/>
            <person name="Wulff B.B."/>
            <person name="Steuernagel B."/>
            <person name="Mayer K.F."/>
            <person name="Olsen O.A."/>
        </authorList>
    </citation>
    <scope>NUCLEOTIDE SEQUENCE [LARGE SCALE GENOMIC DNA]</scope>
    <source>
        <strain evidence="3">cv. AL8/78</strain>
    </source>
</reference>
<dbReference type="Gramene" id="AET6Gv20192300.7">
    <property type="protein sequence ID" value="AET6Gv20192300.7"/>
    <property type="gene ID" value="AET6Gv20192300"/>
</dbReference>
<feature type="compositionally biased region" description="Polar residues" evidence="1">
    <location>
        <begin position="17"/>
        <end position="26"/>
    </location>
</feature>
<dbReference type="Proteomes" id="UP000015105">
    <property type="component" value="Chromosome 6D"/>
</dbReference>
<reference evidence="2" key="4">
    <citation type="submission" date="2019-03" db="UniProtKB">
        <authorList>
            <consortium name="EnsemblPlants"/>
        </authorList>
    </citation>
    <scope>IDENTIFICATION</scope>
</reference>
<proteinExistence type="predicted"/>
<name>A0A453N299_AEGTS</name>
<feature type="compositionally biased region" description="Polar residues" evidence="1">
    <location>
        <begin position="70"/>
        <end position="88"/>
    </location>
</feature>
<protein>
    <submittedName>
        <fullName evidence="2">Uncharacterized protein</fullName>
    </submittedName>
</protein>
<evidence type="ECO:0000256" key="1">
    <source>
        <dbReference type="SAM" id="MobiDB-lite"/>
    </source>
</evidence>
<reference evidence="2" key="5">
    <citation type="journal article" date="2021" name="G3 (Bethesda)">
        <title>Aegilops tauschii genome assembly Aet v5.0 features greater sequence contiguity and improved annotation.</title>
        <authorList>
            <person name="Wang L."/>
            <person name="Zhu T."/>
            <person name="Rodriguez J.C."/>
            <person name="Deal K.R."/>
            <person name="Dubcovsky J."/>
            <person name="McGuire P.E."/>
            <person name="Lux T."/>
            <person name="Spannagl M."/>
            <person name="Mayer K.F.X."/>
            <person name="Baldrich P."/>
            <person name="Meyers B.C."/>
            <person name="Huo N."/>
            <person name="Gu Y.Q."/>
            <person name="Zhou H."/>
            <person name="Devos K.M."/>
            <person name="Bennetzen J.L."/>
            <person name="Unver T."/>
            <person name="Budak H."/>
            <person name="Gulick P.J."/>
            <person name="Galiba G."/>
            <person name="Kalapos B."/>
            <person name="Nelson D.R."/>
            <person name="Li P."/>
            <person name="You F.M."/>
            <person name="Luo M.C."/>
            <person name="Dvorak J."/>
        </authorList>
    </citation>
    <scope>NUCLEOTIDE SEQUENCE [LARGE SCALE GENOMIC DNA]</scope>
    <source>
        <strain evidence="2">cv. AL8/78</strain>
    </source>
</reference>
<dbReference type="AlphaFoldDB" id="A0A453N299"/>
<evidence type="ECO:0000313" key="3">
    <source>
        <dbReference type="Proteomes" id="UP000015105"/>
    </source>
</evidence>
<feature type="region of interest" description="Disordered" evidence="1">
    <location>
        <begin position="66"/>
        <end position="88"/>
    </location>
</feature>
<reference evidence="2" key="3">
    <citation type="journal article" date="2017" name="Nature">
        <title>Genome sequence of the progenitor of the wheat D genome Aegilops tauschii.</title>
        <authorList>
            <person name="Luo M.C."/>
            <person name="Gu Y.Q."/>
            <person name="Puiu D."/>
            <person name="Wang H."/>
            <person name="Twardziok S.O."/>
            <person name="Deal K.R."/>
            <person name="Huo N."/>
            <person name="Zhu T."/>
            <person name="Wang L."/>
            <person name="Wang Y."/>
            <person name="McGuire P.E."/>
            <person name="Liu S."/>
            <person name="Long H."/>
            <person name="Ramasamy R.K."/>
            <person name="Rodriguez J.C."/>
            <person name="Van S.L."/>
            <person name="Yuan L."/>
            <person name="Wang Z."/>
            <person name="Xia Z."/>
            <person name="Xiao L."/>
            <person name="Anderson O.D."/>
            <person name="Ouyang S."/>
            <person name="Liang Y."/>
            <person name="Zimin A.V."/>
            <person name="Pertea G."/>
            <person name="Qi P."/>
            <person name="Bennetzen J.L."/>
            <person name="Dai X."/>
            <person name="Dawson M.W."/>
            <person name="Muller H.G."/>
            <person name="Kugler K."/>
            <person name="Rivarola-Duarte L."/>
            <person name="Spannagl M."/>
            <person name="Mayer K.F.X."/>
            <person name="Lu F.H."/>
            <person name="Bevan M.W."/>
            <person name="Leroy P."/>
            <person name="Li P."/>
            <person name="You F.M."/>
            <person name="Sun Q."/>
            <person name="Liu Z."/>
            <person name="Lyons E."/>
            <person name="Wicker T."/>
            <person name="Salzberg S.L."/>
            <person name="Devos K.M."/>
            <person name="Dvorak J."/>
        </authorList>
    </citation>
    <scope>NUCLEOTIDE SEQUENCE [LARGE SCALE GENOMIC DNA]</scope>
    <source>
        <strain evidence="2">cv. AL8/78</strain>
    </source>
</reference>
<dbReference type="EnsemblPlants" id="AET6Gv20192300.7">
    <property type="protein sequence ID" value="AET6Gv20192300.7"/>
    <property type="gene ID" value="AET6Gv20192300"/>
</dbReference>
<evidence type="ECO:0000313" key="2">
    <source>
        <dbReference type="EnsemblPlants" id="AET6Gv20192300.7"/>
    </source>
</evidence>
<sequence>MALRAHHARQRARDTTTDPSSISRPSATGRLHALTRVVHGICQRLKSCELLCVPCPTLPRRLPHFHSEGHNQPSDMDTAETLRTVTGG</sequence>
<feature type="compositionally biased region" description="Basic residues" evidence="1">
    <location>
        <begin position="1"/>
        <end position="10"/>
    </location>
</feature>
<organism evidence="2 3">
    <name type="scientific">Aegilops tauschii subsp. strangulata</name>
    <name type="common">Goatgrass</name>
    <dbReference type="NCBI Taxonomy" id="200361"/>
    <lineage>
        <taxon>Eukaryota</taxon>
        <taxon>Viridiplantae</taxon>
        <taxon>Streptophyta</taxon>
        <taxon>Embryophyta</taxon>
        <taxon>Tracheophyta</taxon>
        <taxon>Spermatophyta</taxon>
        <taxon>Magnoliopsida</taxon>
        <taxon>Liliopsida</taxon>
        <taxon>Poales</taxon>
        <taxon>Poaceae</taxon>
        <taxon>BOP clade</taxon>
        <taxon>Pooideae</taxon>
        <taxon>Triticodae</taxon>
        <taxon>Triticeae</taxon>
        <taxon>Triticinae</taxon>
        <taxon>Aegilops</taxon>
    </lineage>
</organism>
<feature type="region of interest" description="Disordered" evidence="1">
    <location>
        <begin position="1"/>
        <end position="29"/>
    </location>
</feature>
<keyword evidence="3" id="KW-1185">Reference proteome</keyword>
<reference evidence="3" key="2">
    <citation type="journal article" date="2017" name="Nat. Plants">
        <title>The Aegilops tauschii genome reveals multiple impacts of transposons.</title>
        <authorList>
            <person name="Zhao G."/>
            <person name="Zou C."/>
            <person name="Li K."/>
            <person name="Wang K."/>
            <person name="Li T."/>
            <person name="Gao L."/>
            <person name="Zhang X."/>
            <person name="Wang H."/>
            <person name="Yang Z."/>
            <person name="Liu X."/>
            <person name="Jiang W."/>
            <person name="Mao L."/>
            <person name="Kong X."/>
            <person name="Jiao Y."/>
            <person name="Jia J."/>
        </authorList>
    </citation>
    <scope>NUCLEOTIDE SEQUENCE [LARGE SCALE GENOMIC DNA]</scope>
    <source>
        <strain evidence="3">cv. AL8/78</strain>
    </source>
</reference>